<accession>A0A9X3C7E1</accession>
<keyword evidence="3" id="KW-1185">Reference proteome</keyword>
<feature type="signal peptide" evidence="1">
    <location>
        <begin position="1"/>
        <end position="21"/>
    </location>
</feature>
<evidence type="ECO:0000313" key="3">
    <source>
        <dbReference type="Proteomes" id="UP001151133"/>
    </source>
</evidence>
<name>A0A9X3C7E1_9FLAO</name>
<evidence type="ECO:0000313" key="2">
    <source>
        <dbReference type="EMBL" id="MCV9931122.1"/>
    </source>
</evidence>
<protein>
    <recommendedName>
        <fullName evidence="4">Antitoxin component YwqK of YwqJK toxin-antitoxin module</fullName>
    </recommendedName>
</protein>
<evidence type="ECO:0000256" key="1">
    <source>
        <dbReference type="SAM" id="SignalP"/>
    </source>
</evidence>
<keyword evidence="1" id="KW-0732">Signal</keyword>
<organism evidence="2 3">
    <name type="scientific">Flavobacterium frigoritolerans</name>
    <dbReference type="NCBI Taxonomy" id="2987686"/>
    <lineage>
        <taxon>Bacteria</taxon>
        <taxon>Pseudomonadati</taxon>
        <taxon>Bacteroidota</taxon>
        <taxon>Flavobacteriia</taxon>
        <taxon>Flavobacteriales</taxon>
        <taxon>Flavobacteriaceae</taxon>
        <taxon>Flavobacterium</taxon>
    </lineage>
</organism>
<reference evidence="2" key="1">
    <citation type="submission" date="2022-10" db="EMBL/GenBank/DDBJ databases">
        <title>Two novel species of Flavobacterium.</title>
        <authorList>
            <person name="Liu Q."/>
            <person name="Xin Y.-H."/>
        </authorList>
    </citation>
    <scope>NUCLEOTIDE SEQUENCE</scope>
    <source>
        <strain evidence="2">LS1R47</strain>
    </source>
</reference>
<dbReference type="PROSITE" id="PS51257">
    <property type="entry name" value="PROKAR_LIPOPROTEIN"/>
    <property type="match status" value="1"/>
</dbReference>
<feature type="chain" id="PRO_5040897410" description="Antitoxin component YwqK of YwqJK toxin-antitoxin module" evidence="1">
    <location>
        <begin position="22"/>
        <end position="273"/>
    </location>
</feature>
<comment type="caution">
    <text evidence="2">The sequence shown here is derived from an EMBL/GenBank/DDBJ whole genome shotgun (WGS) entry which is preliminary data.</text>
</comment>
<dbReference type="Proteomes" id="UP001151133">
    <property type="component" value="Unassembled WGS sequence"/>
</dbReference>
<gene>
    <name evidence="2" type="ORF">OIU80_02405</name>
</gene>
<evidence type="ECO:0008006" key="4">
    <source>
        <dbReference type="Google" id="ProtNLM"/>
    </source>
</evidence>
<dbReference type="AlphaFoldDB" id="A0A9X3C7E1"/>
<dbReference type="EMBL" id="JAOZEV010000001">
    <property type="protein sequence ID" value="MCV9931122.1"/>
    <property type="molecule type" value="Genomic_DNA"/>
</dbReference>
<proteinExistence type="predicted"/>
<sequence>MKNFLCLFSALTLVLASCSNDDNNNSEDEVSAIVPKTLNYTSIDFPSENETYVTTYKGNKIVSSKDSGGRTDYIYEGNLIVKEVNYDTESESGKDVKSDEIIYVYANGKLASSYYNEGFSASFPDGQYKRRKVFTHNIDGTVKVEKYNTNSTSGIEVKSNYIEVLTFANGNLVKSVESNSESNDTFTATYEYDAKNNPLKNILGFSLLIEHSEGEGANSSVNNVVKYTVSYSVNAESNVYKRELVYDGNGFPTKITNYKKDGVTVNLINEYTY</sequence>
<dbReference type="RefSeq" id="WP_264285497.1">
    <property type="nucleotide sequence ID" value="NZ_JAOZEV010000001.1"/>
</dbReference>